<gene>
    <name evidence="3" type="ORF">ELQ92_14375</name>
</gene>
<feature type="compositionally biased region" description="Acidic residues" evidence="1">
    <location>
        <begin position="47"/>
        <end position="61"/>
    </location>
</feature>
<keyword evidence="2" id="KW-1133">Transmembrane helix</keyword>
<dbReference type="RefSeq" id="WP_128500019.1">
    <property type="nucleotide sequence ID" value="NZ_RZNC01000006.1"/>
</dbReference>
<keyword evidence="2" id="KW-0812">Transmembrane</keyword>
<dbReference type="Proteomes" id="UP000288603">
    <property type="component" value="Unassembled WGS sequence"/>
</dbReference>
<keyword evidence="4" id="KW-1185">Reference proteome</keyword>
<organism evidence="3 4">
    <name type="scientific">Labedella populi</name>
    <dbReference type="NCBI Taxonomy" id="2498850"/>
    <lineage>
        <taxon>Bacteria</taxon>
        <taxon>Bacillati</taxon>
        <taxon>Actinomycetota</taxon>
        <taxon>Actinomycetes</taxon>
        <taxon>Micrococcales</taxon>
        <taxon>Microbacteriaceae</taxon>
        <taxon>Labedella</taxon>
    </lineage>
</organism>
<evidence type="ECO:0000256" key="1">
    <source>
        <dbReference type="SAM" id="MobiDB-lite"/>
    </source>
</evidence>
<proteinExistence type="predicted"/>
<comment type="caution">
    <text evidence="3">The sequence shown here is derived from an EMBL/GenBank/DDBJ whole genome shotgun (WGS) entry which is preliminary data.</text>
</comment>
<accession>A0A3S4DXI8</accession>
<dbReference type="EMBL" id="RZNC01000006">
    <property type="protein sequence ID" value="RWZ58485.1"/>
    <property type="molecule type" value="Genomic_DNA"/>
</dbReference>
<keyword evidence="2" id="KW-0472">Membrane</keyword>
<reference evidence="3 4" key="1">
    <citation type="submission" date="2018-12" db="EMBL/GenBank/DDBJ databases">
        <authorList>
            <person name="Li F."/>
        </authorList>
    </citation>
    <scope>NUCLEOTIDE SEQUENCE [LARGE SCALE GENOMIC DNA]</scope>
    <source>
        <strain evidence="3 4">8H24J-4-2</strain>
    </source>
</reference>
<feature type="transmembrane region" description="Helical" evidence="2">
    <location>
        <begin position="6"/>
        <end position="31"/>
    </location>
</feature>
<evidence type="ECO:0000313" key="4">
    <source>
        <dbReference type="Proteomes" id="UP000288603"/>
    </source>
</evidence>
<feature type="region of interest" description="Disordered" evidence="1">
    <location>
        <begin position="37"/>
        <end position="61"/>
    </location>
</feature>
<dbReference type="AlphaFoldDB" id="A0A3S4DXI8"/>
<name>A0A3S4DXI8_9MICO</name>
<protein>
    <submittedName>
        <fullName evidence="3">Uncharacterized protein</fullName>
    </submittedName>
</protein>
<sequence>MDILTTIISLVITAAIAIPLVIAAVFATQLLRIARTRRNPRRTVEDDPHEDDPHEDLDEKG</sequence>
<evidence type="ECO:0000313" key="3">
    <source>
        <dbReference type="EMBL" id="RWZ58485.1"/>
    </source>
</evidence>
<evidence type="ECO:0000256" key="2">
    <source>
        <dbReference type="SAM" id="Phobius"/>
    </source>
</evidence>